<organism evidence="1 2">
    <name type="scientific">Palleniella muris</name>
    <dbReference type="NCBI Taxonomy" id="3038145"/>
    <lineage>
        <taxon>Bacteria</taxon>
        <taxon>Pseudomonadati</taxon>
        <taxon>Bacteroidota</taxon>
        <taxon>Bacteroidia</taxon>
        <taxon>Bacteroidales</taxon>
        <taxon>Prevotellaceae</taxon>
        <taxon>Palleniella</taxon>
    </lineage>
</organism>
<evidence type="ECO:0000313" key="1">
    <source>
        <dbReference type="EMBL" id="TGX81864.1"/>
    </source>
</evidence>
<reference evidence="1" key="1">
    <citation type="submission" date="2019-04" db="EMBL/GenBank/DDBJ databases">
        <title>Microbes associate with the intestines of laboratory mice.</title>
        <authorList>
            <person name="Navarre W."/>
            <person name="Wong E."/>
            <person name="Huang K."/>
            <person name="Tropini C."/>
            <person name="Ng K."/>
            <person name="Yu B."/>
        </authorList>
    </citation>
    <scope>NUCLEOTIDE SEQUENCE</scope>
    <source>
        <strain evidence="1">NM73_A23</strain>
    </source>
</reference>
<gene>
    <name evidence="1" type="ORF">E5358_09005</name>
</gene>
<dbReference type="Proteomes" id="UP000308886">
    <property type="component" value="Unassembled WGS sequence"/>
</dbReference>
<proteinExistence type="predicted"/>
<evidence type="ECO:0000313" key="2">
    <source>
        <dbReference type="Proteomes" id="UP000308886"/>
    </source>
</evidence>
<keyword evidence="2" id="KW-1185">Reference proteome</keyword>
<protein>
    <submittedName>
        <fullName evidence="1">DUF4738 domain-containing protein</fullName>
    </submittedName>
</protein>
<sequence length="268" mass="30202">MDFTAVRKIFFFMASCLLSVSCYDAVRDNTAVLEEDKDAKALLQGVWTNGDDGEVTMMVKGDSIIYADSMLSPVYFAIIGDTLMLRGNTEVRYAITRHTAHLFDFENRNGDAVHLCKSDNPYDKYIFDGRKPVVLNQHRLIKRDSIVGDGEDRYHVYTQVNPSTYKVVRTSYNENGILVEKVYYDNVINVCVYKGAQRLFSADVYKRDFAKYVPASYLRQAVLSDIGIDGVANGSVELTASVCVPDSPTSYRIKMIVSRQGKLTMKVL</sequence>
<dbReference type="EMBL" id="SRZC01000013">
    <property type="protein sequence ID" value="TGX81864.1"/>
    <property type="molecule type" value="Genomic_DNA"/>
</dbReference>
<accession>A0AC61QPR9</accession>
<name>A0AC61QPR9_9BACT</name>
<comment type="caution">
    <text evidence="1">The sequence shown here is derived from an EMBL/GenBank/DDBJ whole genome shotgun (WGS) entry which is preliminary data.</text>
</comment>